<comment type="caution">
    <text evidence="2">The sequence shown here is derived from an EMBL/GenBank/DDBJ whole genome shotgun (WGS) entry which is preliminary data.</text>
</comment>
<evidence type="ECO:0000313" key="3">
    <source>
        <dbReference type="Proteomes" id="UP000186112"/>
    </source>
</evidence>
<dbReference type="EMBL" id="LTDM01000008">
    <property type="protein sequence ID" value="OLS03377.1"/>
    <property type="molecule type" value="Genomic_DNA"/>
</dbReference>
<sequence length="182" mass="21655">MKSLIFFAFIIGIDLFLKSIKDKKKIQEARYKKMQELKNIGNIKTVKQTQTRLEEEFQRKPSLSRSQERDNLFEENKSYIEDYQFDEEKYENLYKDIEKRYEDIRESYKYKKTDMQSQGLYDPNSIEPSAKKEYDVLDVRNYGKSDETIVNLAPKASTFKKDILNGIIFSEILGKPKSLKNK</sequence>
<dbReference type="RefSeq" id="WP_075724996.1">
    <property type="nucleotide sequence ID" value="NZ_LTDM01000008.1"/>
</dbReference>
<feature type="coiled-coil region" evidence="1">
    <location>
        <begin position="80"/>
        <end position="107"/>
    </location>
</feature>
<protein>
    <submittedName>
        <fullName evidence="2">Uncharacterized protein</fullName>
    </submittedName>
</protein>
<proteinExistence type="predicted"/>
<keyword evidence="1" id="KW-0175">Coiled coil</keyword>
<reference evidence="2 3" key="1">
    <citation type="submission" date="2016-02" db="EMBL/GenBank/DDBJ databases">
        <title>Genome sequence of Tissierella creatinophila DSM 6911.</title>
        <authorList>
            <person name="Poehlein A."/>
            <person name="Daniel R."/>
        </authorList>
    </citation>
    <scope>NUCLEOTIDE SEQUENCE [LARGE SCALE GENOMIC DNA]</scope>
    <source>
        <strain evidence="2 3">DSM 6911</strain>
    </source>
</reference>
<accession>A0A1U7M7V3</accession>
<evidence type="ECO:0000256" key="1">
    <source>
        <dbReference type="SAM" id="Coils"/>
    </source>
</evidence>
<gene>
    <name evidence="2" type="ORF">TICRE_06070</name>
</gene>
<evidence type="ECO:0000313" key="2">
    <source>
        <dbReference type="EMBL" id="OLS03377.1"/>
    </source>
</evidence>
<dbReference type="Proteomes" id="UP000186112">
    <property type="component" value="Unassembled WGS sequence"/>
</dbReference>
<name>A0A1U7M7V3_TISCR</name>
<keyword evidence="3" id="KW-1185">Reference proteome</keyword>
<organism evidence="2 3">
    <name type="scientific">Tissierella creatinophila DSM 6911</name>
    <dbReference type="NCBI Taxonomy" id="1123403"/>
    <lineage>
        <taxon>Bacteria</taxon>
        <taxon>Bacillati</taxon>
        <taxon>Bacillota</taxon>
        <taxon>Tissierellia</taxon>
        <taxon>Tissierellales</taxon>
        <taxon>Tissierellaceae</taxon>
        <taxon>Tissierella</taxon>
    </lineage>
</organism>
<dbReference type="AlphaFoldDB" id="A0A1U7M7V3"/>
<dbReference type="OrthoDB" id="1958145at2"/>